<evidence type="ECO:0000313" key="8">
    <source>
        <dbReference type="Proteomes" id="UP000663891"/>
    </source>
</evidence>
<gene>
    <name evidence="7" type="ORF">OKA104_LOCUS13264</name>
    <name evidence="6" type="ORF">VCS650_LOCUS5178</name>
</gene>
<comment type="caution">
    <text evidence="6">The sequence shown here is derived from an EMBL/GenBank/DDBJ whole genome shotgun (WGS) entry which is preliminary data.</text>
</comment>
<dbReference type="PANTHER" id="PTHR23131:SF0">
    <property type="entry name" value="ENDORIBONUCLEASE LACTB2"/>
    <property type="match status" value="1"/>
</dbReference>
<dbReference type="CDD" id="cd07722">
    <property type="entry name" value="LACTB2-like_MBL-fold"/>
    <property type="match status" value="1"/>
</dbReference>
<dbReference type="InterPro" id="IPR050662">
    <property type="entry name" value="Sec-metab_biosynth-thioest"/>
</dbReference>
<evidence type="ECO:0000259" key="5">
    <source>
        <dbReference type="SMART" id="SM00849"/>
    </source>
</evidence>
<dbReference type="Proteomes" id="UP000663881">
    <property type="component" value="Unassembled WGS sequence"/>
</dbReference>
<comment type="similarity">
    <text evidence="1">Belongs to the metallo-beta-lactamase superfamily. Glyoxalase II family.</text>
</comment>
<evidence type="ECO:0000313" key="7">
    <source>
        <dbReference type="EMBL" id="CAF3712222.1"/>
    </source>
</evidence>
<evidence type="ECO:0000313" key="6">
    <source>
        <dbReference type="EMBL" id="CAF0822984.1"/>
    </source>
</evidence>
<feature type="domain" description="Metallo-beta-lactamase" evidence="5">
    <location>
        <begin position="33"/>
        <end position="213"/>
    </location>
</feature>
<keyword evidence="4" id="KW-0862">Zinc</keyword>
<dbReference type="Pfam" id="PF00753">
    <property type="entry name" value="Lactamase_B"/>
    <property type="match status" value="1"/>
</dbReference>
<dbReference type="Proteomes" id="UP000663891">
    <property type="component" value="Unassembled WGS sequence"/>
</dbReference>
<dbReference type="InterPro" id="IPR036866">
    <property type="entry name" value="RibonucZ/Hydroxyglut_hydro"/>
</dbReference>
<dbReference type="InterPro" id="IPR041516">
    <property type="entry name" value="LACTB2_WH"/>
</dbReference>
<accession>A0A813UG63</accession>
<proteinExistence type="inferred from homology"/>
<organism evidence="6 8">
    <name type="scientific">Adineta steineri</name>
    <dbReference type="NCBI Taxonomy" id="433720"/>
    <lineage>
        <taxon>Eukaryota</taxon>
        <taxon>Metazoa</taxon>
        <taxon>Spiralia</taxon>
        <taxon>Gnathifera</taxon>
        <taxon>Rotifera</taxon>
        <taxon>Eurotatoria</taxon>
        <taxon>Bdelloidea</taxon>
        <taxon>Adinetida</taxon>
        <taxon>Adinetidae</taxon>
        <taxon>Adineta</taxon>
    </lineage>
</organism>
<name>A0A813UG63_9BILA</name>
<evidence type="ECO:0000256" key="4">
    <source>
        <dbReference type="ARBA" id="ARBA00022833"/>
    </source>
</evidence>
<dbReference type="SMART" id="SM00849">
    <property type="entry name" value="Lactamase_B"/>
    <property type="match status" value="1"/>
</dbReference>
<dbReference type="InterPro" id="IPR036388">
    <property type="entry name" value="WH-like_DNA-bd_sf"/>
</dbReference>
<dbReference type="FunFam" id="3.60.15.10:FF:000017">
    <property type="entry name" value="Lactamase beta 2"/>
    <property type="match status" value="1"/>
</dbReference>
<dbReference type="InterPro" id="IPR047921">
    <property type="entry name" value="LACTB2-like_MBL-fold"/>
</dbReference>
<dbReference type="PANTHER" id="PTHR23131">
    <property type="entry name" value="ENDORIBONUCLEASE LACTB2"/>
    <property type="match status" value="1"/>
</dbReference>
<keyword evidence="3" id="KW-0378">Hydrolase</keyword>
<evidence type="ECO:0000256" key="2">
    <source>
        <dbReference type="ARBA" id="ARBA00022723"/>
    </source>
</evidence>
<evidence type="ECO:0000256" key="3">
    <source>
        <dbReference type="ARBA" id="ARBA00022801"/>
    </source>
</evidence>
<protein>
    <recommendedName>
        <fullName evidence="5">Metallo-beta-lactamase domain-containing protein</fullName>
    </recommendedName>
</protein>
<dbReference type="GO" id="GO:0046872">
    <property type="term" value="F:metal ion binding"/>
    <property type="evidence" value="ECO:0007669"/>
    <property type="project" value="UniProtKB-KW"/>
</dbReference>
<dbReference type="GO" id="GO:0016787">
    <property type="term" value="F:hydrolase activity"/>
    <property type="evidence" value="ECO:0007669"/>
    <property type="project" value="UniProtKB-KW"/>
</dbReference>
<dbReference type="AlphaFoldDB" id="A0A813UG63"/>
<dbReference type="SUPFAM" id="SSF56281">
    <property type="entry name" value="Metallo-hydrolase/oxidoreductase"/>
    <property type="match status" value="1"/>
</dbReference>
<dbReference type="Pfam" id="PF17778">
    <property type="entry name" value="WHD_BLACT"/>
    <property type="match status" value="1"/>
</dbReference>
<sequence length="304" mass="34619">MAANLVKLQLVEQLSPLVIRVLGCNPSPMTLQGTNTYLIGKGNNRILLDAGQGVPDYIEELKNTMEKNKVQLQSILITHWHPDHIYGIKDVLKLVNQPNLPVYKRKLLEMPDKIKLETYGMPENPDTITNFTFIHNNNNEPFTIETEGAHLKSIYTPGHTTDHLCYWLDEENALFSGDVILGQGTTEFEDLYDYMNSLKHILKLSPKKIYPGHGPVVENPQETIEHYISHRQQRNNQILAAIKQSHDGLNPDEITKIVYADLVETLFPAARHNVCNHLQMLEKQGLVSFNNKNDKWLLHATSSI</sequence>
<dbReference type="EMBL" id="CAJNON010000030">
    <property type="protein sequence ID" value="CAF0822984.1"/>
    <property type="molecule type" value="Genomic_DNA"/>
</dbReference>
<dbReference type="InterPro" id="IPR001279">
    <property type="entry name" value="Metallo-B-lactamas"/>
</dbReference>
<evidence type="ECO:0000256" key="1">
    <source>
        <dbReference type="ARBA" id="ARBA00006759"/>
    </source>
</evidence>
<keyword evidence="2" id="KW-0479">Metal-binding</keyword>
<dbReference type="OrthoDB" id="17458at2759"/>
<dbReference type="Gene3D" id="3.60.15.10">
    <property type="entry name" value="Ribonuclease Z/Hydroxyacylglutathione hydrolase-like"/>
    <property type="match status" value="1"/>
</dbReference>
<dbReference type="Gene3D" id="1.10.10.10">
    <property type="entry name" value="Winged helix-like DNA-binding domain superfamily/Winged helix DNA-binding domain"/>
    <property type="match status" value="1"/>
</dbReference>
<dbReference type="EMBL" id="CAJOAY010000665">
    <property type="protein sequence ID" value="CAF3712222.1"/>
    <property type="molecule type" value="Genomic_DNA"/>
</dbReference>
<reference evidence="6" key="1">
    <citation type="submission" date="2021-02" db="EMBL/GenBank/DDBJ databases">
        <authorList>
            <person name="Nowell W R."/>
        </authorList>
    </citation>
    <scope>NUCLEOTIDE SEQUENCE</scope>
</reference>